<dbReference type="PANTHER" id="PTHR41287">
    <property type="match status" value="1"/>
</dbReference>
<gene>
    <name evidence="1" type="ORF">BZK42_27905</name>
</gene>
<reference evidence="1 2" key="1">
    <citation type="submission" date="2017-03" db="EMBL/GenBank/DDBJ databases">
        <authorList>
            <person name="Afonso C.L."/>
            <person name="Miller P.J."/>
            <person name="Scott M.A."/>
            <person name="Spackman E."/>
            <person name="Goraichik I."/>
            <person name="Dimitrov K.M."/>
            <person name="Suarez D.L."/>
            <person name="Swayne D.E."/>
        </authorList>
    </citation>
    <scope>NUCLEOTIDE SEQUENCE [LARGE SCALE GENOMIC DNA]</scope>
    <source>
        <strain evidence="1 2">ATCC 51113</strain>
    </source>
</reference>
<accession>A0A1V8NR25</accession>
<dbReference type="InterPro" id="IPR005021">
    <property type="entry name" value="Terminase_largesu-like"/>
</dbReference>
<protein>
    <submittedName>
        <fullName evidence="1">Terminase</fullName>
    </submittedName>
</protein>
<name>A0A1V8NR25_CITBR</name>
<comment type="caution">
    <text evidence="1">The sequence shown here is derived from an EMBL/GenBank/DDBJ whole genome shotgun (WGS) entry which is preliminary data.</text>
</comment>
<evidence type="ECO:0000313" key="1">
    <source>
        <dbReference type="EMBL" id="OQM38869.1"/>
    </source>
</evidence>
<organism evidence="1 2">
    <name type="scientific">Citrobacter braakii</name>
    <dbReference type="NCBI Taxonomy" id="57706"/>
    <lineage>
        <taxon>Bacteria</taxon>
        <taxon>Pseudomonadati</taxon>
        <taxon>Pseudomonadota</taxon>
        <taxon>Gammaproteobacteria</taxon>
        <taxon>Enterobacterales</taxon>
        <taxon>Enterobacteriaceae</taxon>
        <taxon>Citrobacter</taxon>
        <taxon>Citrobacter freundii complex</taxon>
    </lineage>
</organism>
<proteinExistence type="predicted"/>
<sequence length="102" mass="12054">MATYPNVNAANQYARDVVSGKILACRLTILACQRHLDDLERAKDPRWPYRFDKNKAERFLRFSQKMPHTSGEWARRKLRIEFEPWQKFALGVPFGWVRKDSG</sequence>
<dbReference type="AlphaFoldDB" id="A0A1V8NR25"/>
<feature type="non-terminal residue" evidence="1">
    <location>
        <position position="102"/>
    </location>
</feature>
<dbReference type="PANTHER" id="PTHR41287:SF1">
    <property type="entry name" value="PROTEIN YMFN"/>
    <property type="match status" value="1"/>
</dbReference>
<dbReference type="EMBL" id="NAEW01000083">
    <property type="protein sequence ID" value="OQM38869.1"/>
    <property type="molecule type" value="Genomic_DNA"/>
</dbReference>
<dbReference type="Proteomes" id="UP000192573">
    <property type="component" value="Unassembled WGS sequence"/>
</dbReference>
<evidence type="ECO:0000313" key="2">
    <source>
        <dbReference type="Proteomes" id="UP000192573"/>
    </source>
</evidence>